<dbReference type="InterPro" id="IPR046364">
    <property type="entry name" value="Exo70_C"/>
</dbReference>
<evidence type="ECO:0000256" key="2">
    <source>
        <dbReference type="ARBA" id="ARBA00022448"/>
    </source>
</evidence>
<dbReference type="InterPro" id="IPR016159">
    <property type="entry name" value="Cullin_repeat-like_dom_sf"/>
</dbReference>
<dbReference type="Gene3D" id="1.10.357.60">
    <property type="match status" value="1"/>
</dbReference>
<name>A0A1L0D425_9ASCO</name>
<dbReference type="GO" id="GO:0006887">
    <property type="term" value="P:exocytosis"/>
    <property type="evidence" value="ECO:0007669"/>
    <property type="project" value="InterPro"/>
</dbReference>
<dbReference type="SUPFAM" id="SSF74788">
    <property type="entry name" value="Cullin repeat-like"/>
    <property type="match status" value="1"/>
</dbReference>
<dbReference type="Gene3D" id="1.20.1310.30">
    <property type="match status" value="1"/>
</dbReference>
<keyword evidence="2" id="KW-0813">Transport</keyword>
<gene>
    <name evidence="4" type="ORF">SAMEA4029010_CIC11G00000000523</name>
</gene>
<dbReference type="STRING" id="45354.A0A1L0D425"/>
<dbReference type="Gene3D" id="1.20.58.1150">
    <property type="match status" value="1"/>
</dbReference>
<dbReference type="EMBL" id="LT635758">
    <property type="protein sequence ID" value="SGZ51244.1"/>
    <property type="molecule type" value="Genomic_DNA"/>
</dbReference>
<reference evidence="4 5" key="1">
    <citation type="submission" date="2016-10" db="EMBL/GenBank/DDBJ databases">
        <authorList>
            <person name="de Groot N.N."/>
        </authorList>
    </citation>
    <scope>NUCLEOTIDE SEQUENCE [LARGE SCALE GENOMIC DNA]</scope>
    <source>
        <strain evidence="4 5">CBS 141442</strain>
    </source>
</reference>
<protein>
    <submittedName>
        <fullName evidence="4">CIC11C00000000523</fullName>
    </submittedName>
</protein>
<dbReference type="AlphaFoldDB" id="A0A1L0D425"/>
<comment type="similarity">
    <text evidence="1">Belongs to the EXO70 family.</text>
</comment>
<feature type="domain" description="Exocyst complex subunit Exo70 C-terminal" evidence="3">
    <location>
        <begin position="264"/>
        <end position="601"/>
    </location>
</feature>
<keyword evidence="5" id="KW-1185">Reference proteome</keyword>
<dbReference type="GO" id="GO:0000145">
    <property type="term" value="C:exocyst"/>
    <property type="evidence" value="ECO:0007669"/>
    <property type="project" value="InterPro"/>
</dbReference>
<proteinExistence type="inferred from homology"/>
<evidence type="ECO:0000313" key="4">
    <source>
        <dbReference type="EMBL" id="SGZ51244.1"/>
    </source>
</evidence>
<evidence type="ECO:0000313" key="5">
    <source>
        <dbReference type="Proteomes" id="UP000182334"/>
    </source>
</evidence>
<dbReference type="Pfam" id="PF03081">
    <property type="entry name" value="Exo70_C"/>
    <property type="match status" value="1"/>
</dbReference>
<dbReference type="Gene3D" id="1.20.1280.170">
    <property type="entry name" value="Exocyst complex component Exo70"/>
    <property type="match status" value="1"/>
</dbReference>
<evidence type="ECO:0000256" key="1">
    <source>
        <dbReference type="ARBA" id="ARBA00006756"/>
    </source>
</evidence>
<sequence length="603" mass="68752">MFSVDVDEADVAVLSQNLAKSKDLFRNIASSLQNISSKTLTASRNIRPVLSEFNTLTSKKTRVEEGLQLLQDVSEYSSRAADAQRILNGPIENAGTQKYLNTLEESKQLLRKMKTDIREFDGVVVSFGNAVDLAEMAVVTHFSKMVSNVDIQNGTLPRFSDALAALSYFANQGNLRAGHEAMEKAFSRQLTKQLAPLEAACTLKKRQSNIPYEKGSLGLLVYTEEFLRCVDSFSKVCDQLQILGSPVFKNSIASYLDTRLTPILAGYNTSIDLTGLANQDIAVLDILDSLTVLDARLKPYKCGFESTRNVQREYMKLVEKAQGLLTVWVKYIDQRVSLLERYNEHSIPEVVVEVISKVRKVAEFQSLPTLFEDQKLGSWLSVKPPLRFVTVYTSVVPGAESTAQDPQAFLVSSYFLDLIDELMVNVEINLKEQSGDNIRKLTQGFMLVKNVVMIETIINRLEKLYQKLGLIGMERLQRLKNRFLKLFLDDWNYASYIIIRDMTQITTTNAMHGGQNSAKEKEQIKELFKNFNESFEEALRHYEKFNIQEKDLRVYLSSEIKKLIINAYNKLYDKYGSGEFTKNRSKYIRYDKLQFERLLNEKL</sequence>
<organism evidence="4 5">
    <name type="scientific">Sungouiella intermedia</name>
    <dbReference type="NCBI Taxonomy" id="45354"/>
    <lineage>
        <taxon>Eukaryota</taxon>
        <taxon>Fungi</taxon>
        <taxon>Dikarya</taxon>
        <taxon>Ascomycota</taxon>
        <taxon>Saccharomycotina</taxon>
        <taxon>Pichiomycetes</taxon>
        <taxon>Metschnikowiaceae</taxon>
        <taxon>Sungouiella</taxon>
    </lineage>
</organism>
<accession>A0A1L0D425</accession>
<dbReference type="GO" id="GO:0005546">
    <property type="term" value="F:phosphatidylinositol-4,5-bisphosphate binding"/>
    <property type="evidence" value="ECO:0007669"/>
    <property type="project" value="InterPro"/>
</dbReference>
<dbReference type="OrthoDB" id="1922221at2759"/>
<evidence type="ECO:0000259" key="3">
    <source>
        <dbReference type="Pfam" id="PF03081"/>
    </source>
</evidence>
<dbReference type="Proteomes" id="UP000182334">
    <property type="component" value="Chromosome III"/>
</dbReference>